<dbReference type="Gene3D" id="3.10.450.70">
    <property type="entry name" value="Disulphide bond isomerase, DsbC/G, N-terminal"/>
    <property type="match status" value="1"/>
</dbReference>
<evidence type="ECO:0000256" key="1">
    <source>
        <dbReference type="ARBA" id="ARBA00004418"/>
    </source>
</evidence>
<evidence type="ECO:0000259" key="8">
    <source>
        <dbReference type="Pfam" id="PF10411"/>
    </source>
</evidence>
<evidence type="ECO:0000256" key="3">
    <source>
        <dbReference type="ARBA" id="ARBA00022729"/>
    </source>
</evidence>
<dbReference type="InterPro" id="IPR012336">
    <property type="entry name" value="Thioredoxin-like_fold"/>
</dbReference>
<evidence type="ECO:0000256" key="6">
    <source>
        <dbReference type="ARBA" id="ARBA00023284"/>
    </source>
</evidence>
<feature type="chain" id="PRO_5017103134" description="Thiol:disulfide interchange protein" evidence="7">
    <location>
        <begin position="22"/>
        <end position="275"/>
    </location>
</feature>
<keyword evidence="3 7" id="KW-0732">Signal</keyword>
<comment type="subcellular location">
    <subcellularLocation>
        <location evidence="1 7">Periplasm</location>
    </subcellularLocation>
</comment>
<dbReference type="EMBL" id="FMYK01000002">
    <property type="protein sequence ID" value="SDB91729.1"/>
    <property type="molecule type" value="Genomic_DNA"/>
</dbReference>
<dbReference type="InterPro" id="IPR051470">
    <property type="entry name" value="Thiol:disulfide_interchange"/>
</dbReference>
<gene>
    <name evidence="10" type="ORF">SAMN05421749_10270</name>
</gene>
<dbReference type="AlphaFoldDB" id="A0A1G6HBS2"/>
<comment type="similarity">
    <text evidence="2 7">Belongs to the thioredoxin family. DsbC subfamily.</text>
</comment>
<dbReference type="SUPFAM" id="SSF52833">
    <property type="entry name" value="Thioredoxin-like"/>
    <property type="match status" value="1"/>
</dbReference>
<feature type="domain" description="Thioredoxin-like fold" evidence="9">
    <location>
        <begin position="147"/>
        <end position="268"/>
    </location>
</feature>
<feature type="domain" description="Disulphide bond isomerase DsbC/G N-terminal" evidence="8">
    <location>
        <begin position="59"/>
        <end position="116"/>
    </location>
</feature>
<dbReference type="Pfam" id="PF10411">
    <property type="entry name" value="DsbC_N"/>
    <property type="match status" value="1"/>
</dbReference>
<accession>A0A1G6HBS2</accession>
<organism evidence="10 11">
    <name type="scientific">Acinetobacter marinus</name>
    <dbReference type="NCBI Taxonomy" id="281375"/>
    <lineage>
        <taxon>Bacteria</taxon>
        <taxon>Pseudomonadati</taxon>
        <taxon>Pseudomonadota</taxon>
        <taxon>Gammaproteobacteria</taxon>
        <taxon>Moraxellales</taxon>
        <taxon>Moraxellaceae</taxon>
        <taxon>Acinetobacter</taxon>
    </lineage>
</organism>
<reference evidence="11" key="1">
    <citation type="submission" date="2016-09" db="EMBL/GenBank/DDBJ databases">
        <authorList>
            <person name="Varghese N."/>
            <person name="Submissions S."/>
        </authorList>
    </citation>
    <scope>NUCLEOTIDE SEQUENCE [LARGE SCALE GENOMIC DNA]</scope>
    <source>
        <strain evidence="11">ANC 3699</strain>
    </source>
</reference>
<keyword evidence="5" id="KW-1015">Disulfide bond</keyword>
<dbReference type="InterPro" id="IPR018950">
    <property type="entry name" value="DiS-bond_isomerase_DsbC/G_N"/>
</dbReference>
<protein>
    <recommendedName>
        <fullName evidence="7">Thiol:disulfide interchange protein</fullName>
    </recommendedName>
</protein>
<dbReference type="InterPro" id="IPR009094">
    <property type="entry name" value="DiS-bond_isomerase_DsbC/G_N_sf"/>
</dbReference>
<keyword evidence="4 7" id="KW-0574">Periplasm</keyword>
<feature type="signal peptide" evidence="7">
    <location>
        <begin position="1"/>
        <end position="21"/>
    </location>
</feature>
<evidence type="ECO:0000256" key="7">
    <source>
        <dbReference type="RuleBase" id="RU364038"/>
    </source>
</evidence>
<evidence type="ECO:0000256" key="5">
    <source>
        <dbReference type="ARBA" id="ARBA00023157"/>
    </source>
</evidence>
<keyword evidence="11" id="KW-1185">Reference proteome</keyword>
<evidence type="ECO:0000256" key="2">
    <source>
        <dbReference type="ARBA" id="ARBA00009813"/>
    </source>
</evidence>
<name>A0A1G6HBS2_9GAMM</name>
<dbReference type="Gene3D" id="3.40.30.10">
    <property type="entry name" value="Glutaredoxin"/>
    <property type="match status" value="1"/>
</dbReference>
<sequence length="275" mass="30181">MQLLKFALSAVLMGSILGVSACSKNDANSSNNNEITATTPVSGEASTLTERNAQQRFIKTLQANFDKAGLKAKIINVKATEIPNWFWVTLDGFPAVLASSDGKYIFQGDMIRLGESAIHNVSEDLQAGDNKAEFAKLKKEDLIVYPAKGKTKHVVYVFTDSSCPYCHKLHEHMDEINSKGIEVRYIAWPRGEQFFPTMQSIWCSEDRKAAFSSAVAGLPVVAAECTNPVMAQYQLGSKIGVNGTPAIYSEDGRYLAGYIEPDALLQRLEETTSKK</sequence>
<dbReference type="PROSITE" id="PS51257">
    <property type="entry name" value="PROKAR_LIPOPROTEIN"/>
    <property type="match status" value="1"/>
</dbReference>
<dbReference type="RefSeq" id="WP_092616276.1">
    <property type="nucleotide sequence ID" value="NZ_FMYK01000002.1"/>
</dbReference>
<dbReference type="Pfam" id="PF13098">
    <property type="entry name" value="Thioredoxin_2"/>
    <property type="match status" value="1"/>
</dbReference>
<evidence type="ECO:0000313" key="11">
    <source>
        <dbReference type="Proteomes" id="UP000242317"/>
    </source>
</evidence>
<dbReference type="OrthoDB" id="12976at2"/>
<dbReference type="GO" id="GO:0042597">
    <property type="term" value="C:periplasmic space"/>
    <property type="evidence" value="ECO:0007669"/>
    <property type="project" value="UniProtKB-SubCell"/>
</dbReference>
<evidence type="ECO:0000256" key="4">
    <source>
        <dbReference type="ARBA" id="ARBA00022764"/>
    </source>
</evidence>
<dbReference type="InterPro" id="IPR033954">
    <property type="entry name" value="DiS-bond_Isoase_DsbC/G"/>
</dbReference>
<dbReference type="InterPro" id="IPR036249">
    <property type="entry name" value="Thioredoxin-like_sf"/>
</dbReference>
<keyword evidence="6 7" id="KW-0676">Redox-active center</keyword>
<dbReference type="PANTHER" id="PTHR35272">
    <property type="entry name" value="THIOL:DISULFIDE INTERCHANGE PROTEIN DSBC-RELATED"/>
    <property type="match status" value="1"/>
</dbReference>
<dbReference type="Proteomes" id="UP000242317">
    <property type="component" value="Unassembled WGS sequence"/>
</dbReference>
<comment type="function">
    <text evidence="7">Required for disulfide bond formation in some periplasmic proteins. Acts by transferring its disulfide bond to other proteins and is reduced in the process.</text>
</comment>
<evidence type="ECO:0000313" key="10">
    <source>
        <dbReference type="EMBL" id="SDB91729.1"/>
    </source>
</evidence>
<proteinExistence type="inferred from homology"/>
<evidence type="ECO:0000259" key="9">
    <source>
        <dbReference type="Pfam" id="PF13098"/>
    </source>
</evidence>
<dbReference type="PANTHER" id="PTHR35272:SF3">
    <property type="entry name" value="THIOL:DISULFIDE INTERCHANGE PROTEIN DSBC"/>
    <property type="match status" value="1"/>
</dbReference>
<dbReference type="CDD" id="cd03020">
    <property type="entry name" value="DsbA_DsbC_DsbG"/>
    <property type="match status" value="1"/>
</dbReference>
<dbReference type="SUPFAM" id="SSF54423">
    <property type="entry name" value="DsbC/DsbG N-terminal domain-like"/>
    <property type="match status" value="1"/>
</dbReference>